<feature type="region of interest" description="Disordered" evidence="1">
    <location>
        <begin position="1"/>
        <end position="22"/>
    </location>
</feature>
<dbReference type="InterPro" id="IPR011333">
    <property type="entry name" value="SKP1/BTB/POZ_sf"/>
</dbReference>
<dbReference type="EMBL" id="JARJCM010000009">
    <property type="protein sequence ID" value="KAJ7043745.1"/>
    <property type="molecule type" value="Genomic_DNA"/>
</dbReference>
<dbReference type="SUPFAM" id="SSF54695">
    <property type="entry name" value="POZ domain"/>
    <property type="match status" value="1"/>
</dbReference>
<dbReference type="Proteomes" id="UP001218188">
    <property type="component" value="Unassembled WGS sequence"/>
</dbReference>
<dbReference type="CDD" id="cd18186">
    <property type="entry name" value="BTB_POZ_ZBTB_KLHL-like"/>
    <property type="match status" value="1"/>
</dbReference>
<dbReference type="PROSITE" id="PS50097">
    <property type="entry name" value="BTB"/>
    <property type="match status" value="1"/>
</dbReference>
<comment type="caution">
    <text evidence="3">The sequence shown here is derived from an EMBL/GenBank/DDBJ whole genome shotgun (WGS) entry which is preliminary data.</text>
</comment>
<dbReference type="InterPro" id="IPR000210">
    <property type="entry name" value="BTB/POZ_dom"/>
</dbReference>
<dbReference type="Gene3D" id="3.30.710.10">
    <property type="entry name" value="Potassium Channel Kv1.1, Chain A"/>
    <property type="match status" value="1"/>
</dbReference>
<name>A0AAD6XCW5_9AGAR</name>
<sequence>MSTLVPPPAKRQRTDESDDASVTRSDIWYSDGSVVLQAQNTQFRVHWSLLGQHSTFFRDMQTLPQPPDQPVVEGCSVVELQDSVEDVKHLLTVLYNPNFAYQKAVPFEIVAALIRLGRKYEFRSLLDSAVERVTSENPTTLEEYDILEGSEDYYPKSILDYPGLEFDMLALARENNIMTALPCAYYRILKYYTHRHLFDGFTKADGTLFTLSPVDQKLCSLGREKIIAAQMLPGSTSTLGWLCKWDYATDCTSSTRKCKKLRGTFLQECFTDVSVRALTKAPSLAFCAGCTRRVEELVSAGRNKAWEELPAFFDLPPWAKLKNDI</sequence>
<reference evidence="3" key="1">
    <citation type="submission" date="2023-03" db="EMBL/GenBank/DDBJ databases">
        <title>Massive genome expansion in bonnet fungi (Mycena s.s.) driven by repeated elements and novel gene families across ecological guilds.</title>
        <authorList>
            <consortium name="Lawrence Berkeley National Laboratory"/>
            <person name="Harder C.B."/>
            <person name="Miyauchi S."/>
            <person name="Viragh M."/>
            <person name="Kuo A."/>
            <person name="Thoen E."/>
            <person name="Andreopoulos B."/>
            <person name="Lu D."/>
            <person name="Skrede I."/>
            <person name="Drula E."/>
            <person name="Henrissat B."/>
            <person name="Morin E."/>
            <person name="Kohler A."/>
            <person name="Barry K."/>
            <person name="LaButti K."/>
            <person name="Morin E."/>
            <person name="Salamov A."/>
            <person name="Lipzen A."/>
            <person name="Mereny Z."/>
            <person name="Hegedus B."/>
            <person name="Baldrian P."/>
            <person name="Stursova M."/>
            <person name="Weitz H."/>
            <person name="Taylor A."/>
            <person name="Grigoriev I.V."/>
            <person name="Nagy L.G."/>
            <person name="Martin F."/>
            <person name="Kauserud H."/>
        </authorList>
    </citation>
    <scope>NUCLEOTIDE SEQUENCE</scope>
    <source>
        <strain evidence="3">CBHHK200</strain>
    </source>
</reference>
<accession>A0AAD6XCW5</accession>
<keyword evidence="4" id="KW-1185">Reference proteome</keyword>
<evidence type="ECO:0000259" key="2">
    <source>
        <dbReference type="PROSITE" id="PS50097"/>
    </source>
</evidence>
<organism evidence="3 4">
    <name type="scientific">Mycena alexandri</name>
    <dbReference type="NCBI Taxonomy" id="1745969"/>
    <lineage>
        <taxon>Eukaryota</taxon>
        <taxon>Fungi</taxon>
        <taxon>Dikarya</taxon>
        <taxon>Basidiomycota</taxon>
        <taxon>Agaricomycotina</taxon>
        <taxon>Agaricomycetes</taxon>
        <taxon>Agaricomycetidae</taxon>
        <taxon>Agaricales</taxon>
        <taxon>Marasmiineae</taxon>
        <taxon>Mycenaceae</taxon>
        <taxon>Mycena</taxon>
    </lineage>
</organism>
<evidence type="ECO:0000313" key="3">
    <source>
        <dbReference type="EMBL" id="KAJ7043745.1"/>
    </source>
</evidence>
<evidence type="ECO:0000256" key="1">
    <source>
        <dbReference type="SAM" id="MobiDB-lite"/>
    </source>
</evidence>
<dbReference type="AlphaFoldDB" id="A0AAD6XCW5"/>
<protein>
    <recommendedName>
        <fullName evidence="2">BTB domain-containing protein</fullName>
    </recommendedName>
</protein>
<dbReference type="SMART" id="SM00225">
    <property type="entry name" value="BTB"/>
    <property type="match status" value="1"/>
</dbReference>
<evidence type="ECO:0000313" key="4">
    <source>
        <dbReference type="Proteomes" id="UP001218188"/>
    </source>
</evidence>
<dbReference type="Pfam" id="PF00651">
    <property type="entry name" value="BTB"/>
    <property type="match status" value="1"/>
</dbReference>
<feature type="domain" description="BTB" evidence="2">
    <location>
        <begin position="30"/>
        <end position="103"/>
    </location>
</feature>
<gene>
    <name evidence="3" type="ORF">C8F04DRAFT_1389847</name>
</gene>
<proteinExistence type="predicted"/>